<gene>
    <name evidence="1" type="ORF">YZ34_05965</name>
</gene>
<evidence type="ECO:0000313" key="1">
    <source>
        <dbReference type="EMBL" id="EAI3914557.1"/>
    </source>
</evidence>
<dbReference type="Pfam" id="PF03382">
    <property type="entry name" value="DUF285"/>
    <property type="match status" value="1"/>
</dbReference>
<dbReference type="EMBL" id="AABOWU010000011">
    <property type="protein sequence ID" value="EAI3914557.1"/>
    <property type="molecule type" value="Genomic_DNA"/>
</dbReference>
<dbReference type="Proteomes" id="UP000559808">
    <property type="component" value="Unassembled WGS sequence"/>
</dbReference>
<dbReference type="InterPro" id="IPR005046">
    <property type="entry name" value="DUF285"/>
</dbReference>
<protein>
    <submittedName>
        <fullName evidence="1">BspA family leucine-rich repeat surface protein</fullName>
    </submittedName>
</protein>
<organism evidence="1 2">
    <name type="scientific">Campylobacter lari</name>
    <dbReference type="NCBI Taxonomy" id="201"/>
    <lineage>
        <taxon>Bacteria</taxon>
        <taxon>Pseudomonadati</taxon>
        <taxon>Campylobacterota</taxon>
        <taxon>Epsilonproteobacteria</taxon>
        <taxon>Campylobacterales</taxon>
        <taxon>Campylobacteraceae</taxon>
        <taxon>Campylobacter</taxon>
    </lineage>
</organism>
<dbReference type="AlphaFoldDB" id="A0A5L4NN90"/>
<reference evidence="1 2" key="1">
    <citation type="submission" date="2018-05" db="EMBL/GenBank/DDBJ databases">
        <authorList>
            <consortium name="PulseNet: The National Subtyping Network for Foodborne Disease Surveillance"/>
            <person name="Tarr C.L."/>
            <person name="Trees E."/>
            <person name="Katz L.S."/>
            <person name="Carleton-Romer H.A."/>
            <person name="Stroika S."/>
            <person name="Kucerova Z."/>
            <person name="Roache K.F."/>
            <person name="Sabol A.L."/>
            <person name="Besser J."/>
            <person name="Gerner-Smidt P."/>
        </authorList>
    </citation>
    <scope>NUCLEOTIDE SEQUENCE [LARGE SCALE GENOMIC DNA]</scope>
    <source>
        <strain evidence="1 2">D6489</strain>
    </source>
</reference>
<name>A0A5L4NN90_CAMLA</name>
<sequence>MEYAFFCESIFKIPFSKIPKFNQDLNNWNIDSVISTQSMFSGCINFNQKLSNWNLENIPREKKYMFLIPL</sequence>
<evidence type="ECO:0000313" key="2">
    <source>
        <dbReference type="Proteomes" id="UP000559808"/>
    </source>
</evidence>
<proteinExistence type="predicted"/>
<accession>A0A5L4NN90</accession>
<comment type="caution">
    <text evidence="1">The sequence shown here is derived from an EMBL/GenBank/DDBJ whole genome shotgun (WGS) entry which is preliminary data.</text>
</comment>